<accession>A0A166H6A5</accession>
<reference evidence="2 3" key="1">
    <citation type="journal article" date="2016" name="Mol. Biol. Evol.">
        <title>Comparative Genomics of Early-Diverging Mushroom-Forming Fungi Provides Insights into the Origins of Lignocellulose Decay Capabilities.</title>
        <authorList>
            <person name="Nagy L.G."/>
            <person name="Riley R."/>
            <person name="Tritt A."/>
            <person name="Adam C."/>
            <person name="Daum C."/>
            <person name="Floudas D."/>
            <person name="Sun H."/>
            <person name="Yadav J.S."/>
            <person name="Pangilinan J."/>
            <person name="Larsson K.H."/>
            <person name="Matsuura K."/>
            <person name="Barry K."/>
            <person name="Labutti K."/>
            <person name="Kuo R."/>
            <person name="Ohm R.A."/>
            <person name="Bhattacharya S.S."/>
            <person name="Shirouzu T."/>
            <person name="Yoshinaga Y."/>
            <person name="Martin F.M."/>
            <person name="Grigoriev I.V."/>
            <person name="Hibbett D.S."/>
        </authorList>
    </citation>
    <scope>NUCLEOTIDE SEQUENCE [LARGE SCALE GENOMIC DNA]</scope>
    <source>
        <strain evidence="2 3">CBS 109695</strain>
    </source>
</reference>
<proteinExistence type="predicted"/>
<name>A0A166H6A5_9AGAM</name>
<dbReference type="Proteomes" id="UP000076532">
    <property type="component" value="Unassembled WGS sequence"/>
</dbReference>
<feature type="transmembrane region" description="Helical" evidence="1">
    <location>
        <begin position="16"/>
        <end position="37"/>
    </location>
</feature>
<sequence length="154" mass="16915">MSDGRNQGGTAEERSAGAMLVSGWFVGSMIGICKSFITRSDWLRAQGLFSCVRMSCSVVCRVLYILLLQTLCCFPPSSTSTVYIYIYLLHTNVIHPIFGSHTRPLTSIRVRSHTAFLCGLVSGVGPTLPANEHTSNESRPMLSIGSFILENRRP</sequence>
<dbReference type="AlphaFoldDB" id="A0A166H6A5"/>
<evidence type="ECO:0000313" key="3">
    <source>
        <dbReference type="Proteomes" id="UP000076532"/>
    </source>
</evidence>
<keyword evidence="1" id="KW-0472">Membrane</keyword>
<organism evidence="2 3">
    <name type="scientific">Athelia psychrophila</name>
    <dbReference type="NCBI Taxonomy" id="1759441"/>
    <lineage>
        <taxon>Eukaryota</taxon>
        <taxon>Fungi</taxon>
        <taxon>Dikarya</taxon>
        <taxon>Basidiomycota</taxon>
        <taxon>Agaricomycotina</taxon>
        <taxon>Agaricomycetes</taxon>
        <taxon>Agaricomycetidae</taxon>
        <taxon>Atheliales</taxon>
        <taxon>Atheliaceae</taxon>
        <taxon>Athelia</taxon>
    </lineage>
</organism>
<feature type="transmembrane region" description="Helical" evidence="1">
    <location>
        <begin position="83"/>
        <end position="101"/>
    </location>
</feature>
<dbReference type="EMBL" id="KV417572">
    <property type="protein sequence ID" value="KZP18531.1"/>
    <property type="molecule type" value="Genomic_DNA"/>
</dbReference>
<keyword evidence="3" id="KW-1185">Reference proteome</keyword>
<evidence type="ECO:0000313" key="2">
    <source>
        <dbReference type="EMBL" id="KZP18531.1"/>
    </source>
</evidence>
<keyword evidence="1" id="KW-1133">Transmembrane helix</keyword>
<keyword evidence="1" id="KW-0812">Transmembrane</keyword>
<evidence type="ECO:0000256" key="1">
    <source>
        <dbReference type="SAM" id="Phobius"/>
    </source>
</evidence>
<protein>
    <submittedName>
        <fullName evidence="2">Uncharacterized protein</fullName>
    </submittedName>
</protein>
<feature type="transmembrane region" description="Helical" evidence="1">
    <location>
        <begin position="58"/>
        <end position="77"/>
    </location>
</feature>
<gene>
    <name evidence="2" type="ORF">FIBSPDRAFT_593689</name>
</gene>